<evidence type="ECO:0000313" key="3">
    <source>
        <dbReference type="EnsemblMetazoa" id="ISCW014679-PA"/>
    </source>
</evidence>
<keyword evidence="1" id="KW-0812">Transmembrane</keyword>
<dbReference type="InParanoid" id="B7QH61"/>
<dbReference type="HOGENOM" id="CLU_2906603_0_0_1"/>
<organism>
    <name type="scientific">Ixodes scapularis</name>
    <name type="common">Black-legged tick</name>
    <name type="synonym">Deer tick</name>
    <dbReference type="NCBI Taxonomy" id="6945"/>
    <lineage>
        <taxon>Eukaryota</taxon>
        <taxon>Metazoa</taxon>
        <taxon>Ecdysozoa</taxon>
        <taxon>Arthropoda</taxon>
        <taxon>Chelicerata</taxon>
        <taxon>Arachnida</taxon>
        <taxon>Acari</taxon>
        <taxon>Parasitiformes</taxon>
        <taxon>Ixodida</taxon>
        <taxon>Ixodoidea</taxon>
        <taxon>Ixodidae</taxon>
        <taxon>Ixodinae</taxon>
        <taxon>Ixodes</taxon>
    </lineage>
</organism>
<proteinExistence type="predicted"/>
<sequence length="62" mass="7174">MDRNCTTLFSCGLNCQAIFSCAVARFQVYARMGQCGCYSYFITFILYTLVNTNSLFCYYMQN</sequence>
<feature type="transmembrane region" description="Helical" evidence="1">
    <location>
        <begin position="41"/>
        <end position="60"/>
    </location>
</feature>
<reference evidence="3" key="2">
    <citation type="submission" date="2020-05" db="UniProtKB">
        <authorList>
            <consortium name="EnsemblMetazoa"/>
        </authorList>
    </citation>
    <scope>IDENTIFICATION</scope>
    <source>
        <strain evidence="3">wikel</strain>
    </source>
</reference>
<dbReference type="PROSITE" id="PS51257">
    <property type="entry name" value="PROKAR_LIPOPROTEIN"/>
    <property type="match status" value="1"/>
</dbReference>
<gene>
    <name evidence="2" type="ORF">IscW_ISCW014679</name>
</gene>
<dbReference type="EnsemblMetazoa" id="ISCW014679-RA">
    <property type="protein sequence ID" value="ISCW014679-PA"/>
    <property type="gene ID" value="ISCW014679"/>
</dbReference>
<dbReference type="EMBL" id="DS937378">
    <property type="protein sequence ID" value="EEC18183.1"/>
    <property type="molecule type" value="Genomic_DNA"/>
</dbReference>
<protein>
    <submittedName>
        <fullName evidence="2 3">Uncharacterized protein</fullName>
    </submittedName>
</protein>
<evidence type="ECO:0000256" key="1">
    <source>
        <dbReference type="SAM" id="Phobius"/>
    </source>
</evidence>
<dbReference type="AlphaFoldDB" id="B7QH61"/>
<accession>B7QH61</accession>
<keyword evidence="1" id="KW-0472">Membrane</keyword>
<dbReference type="Proteomes" id="UP000001555">
    <property type="component" value="Unassembled WGS sequence"/>
</dbReference>
<dbReference type="VEuPathDB" id="VectorBase:ISCW014679"/>
<name>B7QH61_IXOSC</name>
<evidence type="ECO:0000313" key="4">
    <source>
        <dbReference type="Proteomes" id="UP000001555"/>
    </source>
</evidence>
<dbReference type="PaxDb" id="6945-B7QH61"/>
<keyword evidence="4" id="KW-1185">Reference proteome</keyword>
<dbReference type="VEuPathDB" id="VectorBase:ISCI014679"/>
<dbReference type="EMBL" id="ABJB010491263">
    <property type="status" value="NOT_ANNOTATED_CDS"/>
    <property type="molecule type" value="Genomic_DNA"/>
</dbReference>
<reference evidence="2 4" key="1">
    <citation type="submission" date="2008-03" db="EMBL/GenBank/DDBJ databases">
        <title>Annotation of Ixodes scapularis.</title>
        <authorList>
            <consortium name="Ixodes scapularis Genome Project Consortium"/>
            <person name="Caler E."/>
            <person name="Hannick L.I."/>
            <person name="Bidwell S."/>
            <person name="Joardar V."/>
            <person name="Thiagarajan M."/>
            <person name="Amedeo P."/>
            <person name="Galinsky K.J."/>
            <person name="Schobel S."/>
            <person name="Inman J."/>
            <person name="Hostetler J."/>
            <person name="Miller J."/>
            <person name="Hammond M."/>
            <person name="Megy K."/>
            <person name="Lawson D."/>
            <person name="Kodira C."/>
            <person name="Sutton G."/>
            <person name="Meyer J."/>
            <person name="Hill C.A."/>
            <person name="Birren B."/>
            <person name="Nene V."/>
            <person name="Collins F."/>
            <person name="Alarcon-Chaidez F."/>
            <person name="Wikel S."/>
            <person name="Strausberg R."/>
        </authorList>
    </citation>
    <scope>NUCLEOTIDE SEQUENCE [LARGE SCALE GENOMIC DNA]</scope>
    <source>
        <strain evidence="4">Wikel</strain>
        <strain evidence="2">Wikel colony</strain>
    </source>
</reference>
<evidence type="ECO:0000313" key="2">
    <source>
        <dbReference type="EMBL" id="EEC18183.1"/>
    </source>
</evidence>
<keyword evidence="1" id="KW-1133">Transmembrane helix</keyword>